<evidence type="ECO:0000259" key="1">
    <source>
        <dbReference type="Pfam" id="PF00149"/>
    </source>
</evidence>
<dbReference type="InterPro" id="IPR051693">
    <property type="entry name" value="UPF0046_metallophosphoest"/>
</dbReference>
<dbReference type="SUPFAM" id="SSF56300">
    <property type="entry name" value="Metallo-dependent phosphatases"/>
    <property type="match status" value="1"/>
</dbReference>
<accession>A0A8H4VPW1</accession>
<organism evidence="2 3">
    <name type="scientific">Agrocybe pediades</name>
    <dbReference type="NCBI Taxonomy" id="84607"/>
    <lineage>
        <taxon>Eukaryota</taxon>
        <taxon>Fungi</taxon>
        <taxon>Dikarya</taxon>
        <taxon>Basidiomycota</taxon>
        <taxon>Agaricomycotina</taxon>
        <taxon>Agaricomycetes</taxon>
        <taxon>Agaricomycetidae</taxon>
        <taxon>Agaricales</taxon>
        <taxon>Agaricineae</taxon>
        <taxon>Strophariaceae</taxon>
        <taxon>Agrocybe</taxon>
    </lineage>
</organism>
<protein>
    <recommendedName>
        <fullName evidence="1">Calcineurin-like phosphoesterase domain-containing protein</fullName>
    </recommendedName>
</protein>
<dbReference type="CDD" id="cd07379">
    <property type="entry name" value="MPP_239FB"/>
    <property type="match status" value="1"/>
</dbReference>
<name>A0A8H4VPW1_9AGAR</name>
<feature type="domain" description="Calcineurin-like phosphoesterase" evidence="1">
    <location>
        <begin position="50"/>
        <end position="224"/>
    </location>
</feature>
<evidence type="ECO:0000313" key="3">
    <source>
        <dbReference type="Proteomes" id="UP000521872"/>
    </source>
</evidence>
<dbReference type="InterPro" id="IPR004843">
    <property type="entry name" value="Calcineurin-like_PHP"/>
</dbReference>
<dbReference type="AlphaFoldDB" id="A0A8H4VPW1"/>
<dbReference type="PANTHER" id="PTHR12905">
    <property type="entry name" value="METALLOPHOSPHOESTERASE"/>
    <property type="match status" value="1"/>
</dbReference>
<comment type="caution">
    <text evidence="2">The sequence shown here is derived from an EMBL/GenBank/DDBJ whole genome shotgun (WGS) entry which is preliminary data.</text>
</comment>
<dbReference type="Proteomes" id="UP000521872">
    <property type="component" value="Unassembled WGS sequence"/>
</dbReference>
<evidence type="ECO:0000313" key="2">
    <source>
        <dbReference type="EMBL" id="KAF4615990.1"/>
    </source>
</evidence>
<reference evidence="2 3" key="1">
    <citation type="submission" date="2019-12" db="EMBL/GenBank/DDBJ databases">
        <authorList>
            <person name="Floudas D."/>
            <person name="Bentzer J."/>
            <person name="Ahren D."/>
            <person name="Johansson T."/>
            <person name="Persson P."/>
            <person name="Tunlid A."/>
        </authorList>
    </citation>
    <scope>NUCLEOTIDE SEQUENCE [LARGE SCALE GENOMIC DNA]</scope>
    <source>
        <strain evidence="2 3">CBS 102.39</strain>
    </source>
</reference>
<dbReference type="InterPro" id="IPR029052">
    <property type="entry name" value="Metallo-depent_PP-like"/>
</dbReference>
<dbReference type="Gene3D" id="3.60.21.10">
    <property type="match status" value="1"/>
</dbReference>
<dbReference type="Pfam" id="PF00149">
    <property type="entry name" value="Metallophos"/>
    <property type="match status" value="1"/>
</dbReference>
<sequence length="293" mass="32748">MDALLHRRTPTNFERFIENPLLYLAHTFFYLGTSKLTTNAIPPTSSTRVRVVMISDTHNHHNELPSIPDGDILIHAGDLTQSGTLEELSSALQWMHSQPHPNKIFIAGNHDRAIDIPNKELKSFLESYPSLVYLHTTSHAVKVRGRTLLVYGSPLTPKHGSWPFQYPRNDPKQAEWAKIPRNTDILVTHGPPAYHLDGRHGCAALLAELWKVRPRLQVFGHIHAARGVENVAWSNAQVAYKRICSAKGGLCDLVMTVAACYWGKDVTRTTFVNAASLGGFRDEQRRGAIAIDI</sequence>
<dbReference type="EMBL" id="JAACJL010000032">
    <property type="protein sequence ID" value="KAF4615990.1"/>
    <property type="molecule type" value="Genomic_DNA"/>
</dbReference>
<proteinExistence type="predicted"/>
<keyword evidence="3" id="KW-1185">Reference proteome</keyword>
<gene>
    <name evidence="2" type="ORF">D9613_011471</name>
</gene>
<dbReference type="GO" id="GO:0016787">
    <property type="term" value="F:hydrolase activity"/>
    <property type="evidence" value="ECO:0007669"/>
    <property type="project" value="InterPro"/>
</dbReference>
<dbReference type="PANTHER" id="PTHR12905:SF28">
    <property type="entry name" value="RHAMNOGALACTURONATE LYASE C-RELATED"/>
    <property type="match status" value="1"/>
</dbReference>